<accession>A0A1E7F489</accession>
<dbReference type="EMBL" id="KV784363">
    <property type="protein sequence ID" value="OEU12944.1"/>
    <property type="molecule type" value="Genomic_DNA"/>
</dbReference>
<name>A0A1E7F489_9STRA</name>
<reference evidence="1 2" key="1">
    <citation type="submission" date="2016-09" db="EMBL/GenBank/DDBJ databases">
        <title>Extensive genetic diversity and differential bi-allelic expression allows diatom success in the polar Southern Ocean.</title>
        <authorList>
            <consortium name="DOE Joint Genome Institute"/>
            <person name="Mock T."/>
            <person name="Otillar R.P."/>
            <person name="Strauss J."/>
            <person name="Dupont C."/>
            <person name="Frickenhaus S."/>
            <person name="Maumus F."/>
            <person name="Mcmullan M."/>
            <person name="Sanges R."/>
            <person name="Schmutz J."/>
            <person name="Toseland A."/>
            <person name="Valas R."/>
            <person name="Veluchamy A."/>
            <person name="Ward B.J."/>
            <person name="Allen A."/>
            <person name="Barry K."/>
            <person name="Falciatore A."/>
            <person name="Ferrante M."/>
            <person name="Fortunato A.E."/>
            <person name="Gloeckner G."/>
            <person name="Gruber A."/>
            <person name="Hipkin R."/>
            <person name="Janech M."/>
            <person name="Kroth P."/>
            <person name="Leese F."/>
            <person name="Lindquist E."/>
            <person name="Lyon B.R."/>
            <person name="Martin J."/>
            <person name="Mayer C."/>
            <person name="Parker M."/>
            <person name="Quesneville H."/>
            <person name="Raymond J."/>
            <person name="Uhlig C."/>
            <person name="Valentin K.U."/>
            <person name="Worden A.Z."/>
            <person name="Armbrust E.V."/>
            <person name="Bowler C."/>
            <person name="Green B."/>
            <person name="Moulton V."/>
            <person name="Van Oosterhout C."/>
            <person name="Grigoriev I."/>
        </authorList>
    </citation>
    <scope>NUCLEOTIDE SEQUENCE [LARGE SCALE GENOMIC DNA]</scope>
    <source>
        <strain evidence="1 2">CCMP1102</strain>
    </source>
</reference>
<dbReference type="AlphaFoldDB" id="A0A1E7F489"/>
<dbReference type="Proteomes" id="UP000095751">
    <property type="component" value="Unassembled WGS sequence"/>
</dbReference>
<evidence type="ECO:0000313" key="1">
    <source>
        <dbReference type="EMBL" id="OEU12944.1"/>
    </source>
</evidence>
<keyword evidence="2" id="KW-1185">Reference proteome</keyword>
<dbReference type="InParanoid" id="A0A1E7F489"/>
<organism evidence="1 2">
    <name type="scientific">Fragilariopsis cylindrus CCMP1102</name>
    <dbReference type="NCBI Taxonomy" id="635003"/>
    <lineage>
        <taxon>Eukaryota</taxon>
        <taxon>Sar</taxon>
        <taxon>Stramenopiles</taxon>
        <taxon>Ochrophyta</taxon>
        <taxon>Bacillariophyta</taxon>
        <taxon>Bacillariophyceae</taxon>
        <taxon>Bacillariophycidae</taxon>
        <taxon>Bacillariales</taxon>
        <taxon>Bacillariaceae</taxon>
        <taxon>Fragilariopsis</taxon>
    </lineage>
</organism>
<dbReference type="KEGG" id="fcy:FRACYDRAFT_243156"/>
<evidence type="ECO:0000313" key="2">
    <source>
        <dbReference type="Proteomes" id="UP000095751"/>
    </source>
</evidence>
<proteinExistence type="predicted"/>
<sequence>MNPFSDTHIAWDCTAPSYVYGIQALSRSRGKLGKKCDLQLKEGYMYSYDPTGDTTGLNLRLHWYYASPGFELQGVIEPFCLKASEEYASESHELNHLAHELNHSAQAMNLQLKSRMSALLYKEG</sequence>
<gene>
    <name evidence="1" type="ORF">FRACYDRAFT_243156</name>
</gene>
<protein>
    <submittedName>
        <fullName evidence="1">Uncharacterized protein</fullName>
    </submittedName>
</protein>